<dbReference type="InterPro" id="IPR050230">
    <property type="entry name" value="CALM/Myosin/TropC-like"/>
</dbReference>
<keyword evidence="2" id="KW-0106">Calcium</keyword>
<keyword evidence="6" id="KW-1185">Reference proteome</keyword>
<dbReference type="SMART" id="SM00054">
    <property type="entry name" value="EFh"/>
    <property type="match status" value="1"/>
</dbReference>
<dbReference type="Pfam" id="PF00036">
    <property type="entry name" value="EF-hand_1"/>
    <property type="match status" value="1"/>
</dbReference>
<sequence length="61" mass="6941">MAMKMGQANDEEMVRMAFRVLDRDGSGTITSAEFRHLMTNIGDKLTATEVRSLQFWALLFT</sequence>
<dbReference type="EMBL" id="CP045895">
    <property type="protein sequence ID" value="QQP48929.1"/>
    <property type="molecule type" value="Genomic_DNA"/>
</dbReference>
<dbReference type="PROSITE" id="PS00018">
    <property type="entry name" value="EF_HAND_1"/>
    <property type="match status" value="1"/>
</dbReference>
<dbReference type="FunFam" id="1.10.238.10:FF:000001">
    <property type="entry name" value="Calmodulin 1"/>
    <property type="match status" value="1"/>
</dbReference>
<dbReference type="CDD" id="cd00051">
    <property type="entry name" value="EFh"/>
    <property type="match status" value="1"/>
</dbReference>
<dbReference type="PANTHER" id="PTHR23048:SF0">
    <property type="entry name" value="CALMODULIN LIKE 3"/>
    <property type="match status" value="1"/>
</dbReference>
<dbReference type="SUPFAM" id="SSF47473">
    <property type="entry name" value="EF-hand"/>
    <property type="match status" value="1"/>
</dbReference>
<dbReference type="InterPro" id="IPR018247">
    <property type="entry name" value="EF_Hand_1_Ca_BS"/>
</dbReference>
<accession>A0A7T8HFA2</accession>
<reference evidence="6" key="1">
    <citation type="submission" date="2021-01" db="EMBL/GenBank/DDBJ databases">
        <title>Caligus Genome Assembly.</title>
        <authorList>
            <person name="Gallardo-Escarate C."/>
        </authorList>
    </citation>
    <scope>NUCLEOTIDE SEQUENCE [LARGE SCALE GENOMIC DNA]</scope>
</reference>
<dbReference type="InterPro" id="IPR011992">
    <property type="entry name" value="EF-hand-dom_pair"/>
</dbReference>
<evidence type="ECO:0000313" key="6">
    <source>
        <dbReference type="Proteomes" id="UP000595437"/>
    </source>
</evidence>
<evidence type="ECO:0000256" key="2">
    <source>
        <dbReference type="ARBA" id="ARBA00022837"/>
    </source>
</evidence>
<evidence type="ECO:0000256" key="3">
    <source>
        <dbReference type="ARBA" id="ARBA00037722"/>
    </source>
</evidence>
<dbReference type="InterPro" id="IPR002048">
    <property type="entry name" value="EF_hand_dom"/>
</dbReference>
<organism evidence="5 6">
    <name type="scientific">Caligus rogercresseyi</name>
    <name type="common">Sea louse</name>
    <dbReference type="NCBI Taxonomy" id="217165"/>
    <lineage>
        <taxon>Eukaryota</taxon>
        <taxon>Metazoa</taxon>
        <taxon>Ecdysozoa</taxon>
        <taxon>Arthropoda</taxon>
        <taxon>Crustacea</taxon>
        <taxon>Multicrustacea</taxon>
        <taxon>Hexanauplia</taxon>
        <taxon>Copepoda</taxon>
        <taxon>Siphonostomatoida</taxon>
        <taxon>Caligidae</taxon>
        <taxon>Caligus</taxon>
    </lineage>
</organism>
<dbReference type="AlphaFoldDB" id="A0A7T8HFA2"/>
<protein>
    <submittedName>
        <fullName evidence="5">Calmodulinlike</fullName>
    </submittedName>
</protein>
<name>A0A7T8HFA2_CALRO</name>
<dbReference type="Proteomes" id="UP000595437">
    <property type="component" value="Chromosome 6"/>
</dbReference>
<dbReference type="Gene3D" id="1.10.238.10">
    <property type="entry name" value="EF-hand"/>
    <property type="match status" value="1"/>
</dbReference>
<dbReference type="PROSITE" id="PS50222">
    <property type="entry name" value="EF_HAND_2"/>
    <property type="match status" value="1"/>
</dbReference>
<evidence type="ECO:0000259" key="4">
    <source>
        <dbReference type="PROSITE" id="PS50222"/>
    </source>
</evidence>
<keyword evidence="1" id="KW-0677">Repeat</keyword>
<evidence type="ECO:0000256" key="1">
    <source>
        <dbReference type="ARBA" id="ARBA00022737"/>
    </source>
</evidence>
<comment type="function">
    <text evidence="3">Troponin is the central regulatory protein of striated muscle contraction. Tn consists of three components: Tn-I which is the inhibitor of actomyosin ATPase, Tn-T which contains the binding site for tropomyosin and Tn-C. The binding of calcium to Tn-C abolishes the inhibitory action of Tn on actin filaments.</text>
</comment>
<dbReference type="PANTHER" id="PTHR23048">
    <property type="entry name" value="MYOSIN LIGHT CHAIN 1, 3"/>
    <property type="match status" value="1"/>
</dbReference>
<dbReference type="GO" id="GO:0005509">
    <property type="term" value="F:calcium ion binding"/>
    <property type="evidence" value="ECO:0007669"/>
    <property type="project" value="InterPro"/>
</dbReference>
<gene>
    <name evidence="5" type="ORF">FKW44_009407</name>
</gene>
<feature type="domain" description="EF-hand" evidence="4">
    <location>
        <begin position="9"/>
        <end position="44"/>
    </location>
</feature>
<dbReference type="OrthoDB" id="26525at2759"/>
<evidence type="ECO:0000313" key="5">
    <source>
        <dbReference type="EMBL" id="QQP48929.1"/>
    </source>
</evidence>
<proteinExistence type="predicted"/>
<dbReference type="GO" id="GO:0016460">
    <property type="term" value="C:myosin II complex"/>
    <property type="evidence" value="ECO:0007669"/>
    <property type="project" value="TreeGrafter"/>
</dbReference>